<dbReference type="EMBL" id="JBIPKE010000019">
    <property type="protein sequence ID" value="MFH6985331.1"/>
    <property type="molecule type" value="Genomic_DNA"/>
</dbReference>
<keyword evidence="1" id="KW-0175">Coiled coil</keyword>
<evidence type="ECO:0000313" key="3">
    <source>
        <dbReference type="Proteomes" id="UP001610063"/>
    </source>
</evidence>
<keyword evidence="3" id="KW-1185">Reference proteome</keyword>
<feature type="coiled-coil region" evidence="1">
    <location>
        <begin position="15"/>
        <end position="42"/>
    </location>
</feature>
<name>A0ABW7NCN3_9BACT</name>
<sequence length="61" mass="7116">MITIDNDPNEDQMTLECALKIVQHLEKNIVRHRENINMASKLASMNKFIQMNYIHNMAETA</sequence>
<organism evidence="2 3">
    <name type="scientific">Marinoscillum luteum</name>
    <dbReference type="NCBI Taxonomy" id="861051"/>
    <lineage>
        <taxon>Bacteria</taxon>
        <taxon>Pseudomonadati</taxon>
        <taxon>Bacteroidota</taxon>
        <taxon>Cytophagia</taxon>
        <taxon>Cytophagales</taxon>
        <taxon>Reichenbachiellaceae</taxon>
        <taxon>Marinoscillum</taxon>
    </lineage>
</organism>
<gene>
    <name evidence="2" type="ORF">ACHKAR_17895</name>
</gene>
<accession>A0ABW7NCN3</accession>
<reference evidence="2 3" key="1">
    <citation type="journal article" date="2013" name="Int. J. Syst. Evol. Microbiol.">
        <title>Marinoscillum luteum sp. nov., isolated from marine sediment.</title>
        <authorList>
            <person name="Cha I.T."/>
            <person name="Park S.J."/>
            <person name="Kim S.J."/>
            <person name="Kim J.G."/>
            <person name="Jung M.Y."/>
            <person name="Shin K.S."/>
            <person name="Kwon K.K."/>
            <person name="Yang S.H."/>
            <person name="Seo Y.S."/>
            <person name="Rhee S.K."/>
        </authorList>
    </citation>
    <scope>NUCLEOTIDE SEQUENCE [LARGE SCALE GENOMIC DNA]</scope>
    <source>
        <strain evidence="2 3">KCTC 23939</strain>
    </source>
</reference>
<proteinExistence type="predicted"/>
<protein>
    <submittedName>
        <fullName evidence="2">Uncharacterized protein</fullName>
    </submittedName>
</protein>
<dbReference type="Proteomes" id="UP001610063">
    <property type="component" value="Unassembled WGS sequence"/>
</dbReference>
<dbReference type="RefSeq" id="WP_159582637.1">
    <property type="nucleotide sequence ID" value="NZ_JBIPKE010000019.1"/>
</dbReference>
<evidence type="ECO:0000256" key="1">
    <source>
        <dbReference type="SAM" id="Coils"/>
    </source>
</evidence>
<comment type="caution">
    <text evidence="2">The sequence shown here is derived from an EMBL/GenBank/DDBJ whole genome shotgun (WGS) entry which is preliminary data.</text>
</comment>
<evidence type="ECO:0000313" key="2">
    <source>
        <dbReference type="EMBL" id="MFH6985331.1"/>
    </source>
</evidence>